<dbReference type="InterPro" id="IPR001789">
    <property type="entry name" value="Sig_transdc_resp-reg_receiver"/>
</dbReference>
<feature type="transmembrane region" description="Helical" evidence="8">
    <location>
        <begin position="64"/>
        <end position="85"/>
    </location>
</feature>
<dbReference type="SMART" id="SM00448">
    <property type="entry name" value="REC"/>
    <property type="match status" value="1"/>
</dbReference>
<evidence type="ECO:0000256" key="2">
    <source>
        <dbReference type="ARBA" id="ARBA00012438"/>
    </source>
</evidence>
<feature type="compositionally biased region" description="Basic and acidic residues" evidence="7">
    <location>
        <begin position="1"/>
        <end position="17"/>
    </location>
</feature>
<dbReference type="SUPFAM" id="SSF47384">
    <property type="entry name" value="Homodimeric domain of signal transducing histidine kinase"/>
    <property type="match status" value="1"/>
</dbReference>
<name>A0AAD2JGD8_9STRA</name>
<sequence>MGLSDSYRDLGRREPPERSSMTGNTDLDGSLRTVGSVFSGSTSSTQSKLDQSSRVSQITWKGKLAFGLILAAVGLAFAFSAFFLFGEGEADLGELQYEAMAERASIIALQIMERKRLGLLTLSSVISGANPDARVWPQVQLTNFEVIANNLMKTADDYNMGFAPFVTPEQVESFEKHSYDFYETNRSPEPFPEGTAISPFGKGIYAVDPSTSERFHDTTGEVHWNSPNRILTPLLHHSGGPEKYLLSNLHADEALGSLIDGIIDCANSTSSLDDCTILSSISPNIIGWKPYDSDGAWGILLHPVYAQRSPETLSGLVLTSLRWSEIFNGAFANSVSGVYAVLEANDGSSYTYVIQEGQAVLLGEGDLHDTEYNDFRQETNLESKDRGNLNFFGEASVSYTLVLYPSEEFFDSFSTANPMLSSIGVVMILVVTSALFVMYDVLIRREYLVKKDLVEAKRKFIRFVSHEVRTPLNSVHMGLTVLRGELEAKYETDDAGPSGTMASRRASKKFVKTKTFKQLVSMADEIAMNCNGAVDILNDFINFDKLETDKLTLDLSILRLFDQIESISKEFKMVAKNNKIKMTIVTPLHPNQSGKAPKECFTVGDSMQLTHVFRNLLANALETTPDDGKVEVVASWHPNSMKNAKQNTKNFVLKDGKKMKVKHNGFMNFVVADTGKGMTQAQIRRLLHKGLDFNVNRLQAGNASGLGLWVAKGIVMRHGGTLTAHSHGVGKGSVFTVSLPTYDIDDPKPKGTAAQESVEAKDILGILKVLVVDDAKMNLKLLMRLVSKKGHKVDGAEDGAIAVDKASKAMDEGADFDVILMDYQMPNMDGPTATRILRSKGCNAFICGVTGNVMAEDIKHFKKCGANAVLHKPAKMKALEDLWIEYGVRGEFPLAEGAHDGEIEQEPKREIVKRNASDLSLSISSLGKHSPSTRVNMAGNVLDGSAKTPDYPSGRKTLGTGTGETSFDTDSDDLWASRMSLKSGISSMKSNISSVVN</sequence>
<dbReference type="PROSITE" id="PS50110">
    <property type="entry name" value="RESPONSE_REGULATORY"/>
    <property type="match status" value="1"/>
</dbReference>
<dbReference type="GO" id="GO:0009927">
    <property type="term" value="F:histidine phosphotransfer kinase activity"/>
    <property type="evidence" value="ECO:0007669"/>
    <property type="project" value="TreeGrafter"/>
</dbReference>
<protein>
    <recommendedName>
        <fullName evidence="2">histidine kinase</fullName>
        <ecNumber evidence="2">2.7.13.3</ecNumber>
    </recommendedName>
</protein>
<dbReference type="SUPFAM" id="SSF52172">
    <property type="entry name" value="CheY-like"/>
    <property type="match status" value="1"/>
</dbReference>
<dbReference type="EMBL" id="CAKOGP040001736">
    <property type="protein sequence ID" value="CAJ1947755.1"/>
    <property type="molecule type" value="Genomic_DNA"/>
</dbReference>
<evidence type="ECO:0000259" key="10">
    <source>
        <dbReference type="PROSITE" id="PS50110"/>
    </source>
</evidence>
<comment type="caution">
    <text evidence="11">The sequence shown here is derived from an EMBL/GenBank/DDBJ whole genome shotgun (WGS) entry which is preliminary data.</text>
</comment>
<evidence type="ECO:0000256" key="6">
    <source>
        <dbReference type="PROSITE-ProRule" id="PRU00169"/>
    </source>
</evidence>
<evidence type="ECO:0000259" key="9">
    <source>
        <dbReference type="PROSITE" id="PS50109"/>
    </source>
</evidence>
<dbReference type="Gene3D" id="1.10.287.130">
    <property type="match status" value="1"/>
</dbReference>
<dbReference type="InterPro" id="IPR004358">
    <property type="entry name" value="Sig_transdc_His_kin-like_C"/>
</dbReference>
<dbReference type="InterPro" id="IPR003594">
    <property type="entry name" value="HATPase_dom"/>
</dbReference>
<keyword evidence="4" id="KW-0808">Transferase</keyword>
<evidence type="ECO:0000313" key="12">
    <source>
        <dbReference type="Proteomes" id="UP001295423"/>
    </source>
</evidence>
<evidence type="ECO:0000313" key="11">
    <source>
        <dbReference type="EMBL" id="CAJ1947755.1"/>
    </source>
</evidence>
<keyword evidence="8" id="KW-0472">Membrane</keyword>
<accession>A0AAD2JGD8</accession>
<dbReference type="GO" id="GO:0000155">
    <property type="term" value="F:phosphorelay sensor kinase activity"/>
    <property type="evidence" value="ECO:0007669"/>
    <property type="project" value="InterPro"/>
</dbReference>
<dbReference type="InterPro" id="IPR003661">
    <property type="entry name" value="HisK_dim/P_dom"/>
</dbReference>
<evidence type="ECO:0000256" key="3">
    <source>
        <dbReference type="ARBA" id="ARBA00022553"/>
    </source>
</evidence>
<dbReference type="InterPro" id="IPR011006">
    <property type="entry name" value="CheY-like_superfamily"/>
</dbReference>
<dbReference type="EC" id="2.7.13.3" evidence="2"/>
<evidence type="ECO:0000256" key="1">
    <source>
        <dbReference type="ARBA" id="ARBA00000085"/>
    </source>
</evidence>
<keyword evidence="8" id="KW-0812">Transmembrane</keyword>
<dbReference type="PROSITE" id="PS50109">
    <property type="entry name" value="HIS_KIN"/>
    <property type="match status" value="1"/>
</dbReference>
<keyword evidence="12" id="KW-1185">Reference proteome</keyword>
<dbReference type="GO" id="GO:0005886">
    <property type="term" value="C:plasma membrane"/>
    <property type="evidence" value="ECO:0007669"/>
    <property type="project" value="TreeGrafter"/>
</dbReference>
<proteinExistence type="predicted"/>
<dbReference type="SUPFAM" id="SSF55874">
    <property type="entry name" value="ATPase domain of HSP90 chaperone/DNA topoisomerase II/histidine kinase"/>
    <property type="match status" value="1"/>
</dbReference>
<feature type="domain" description="Response regulatory" evidence="10">
    <location>
        <begin position="768"/>
        <end position="887"/>
    </location>
</feature>
<dbReference type="CDD" id="cd00082">
    <property type="entry name" value="HisKA"/>
    <property type="match status" value="1"/>
</dbReference>
<evidence type="ECO:0000256" key="4">
    <source>
        <dbReference type="ARBA" id="ARBA00022679"/>
    </source>
</evidence>
<dbReference type="InterPro" id="IPR036097">
    <property type="entry name" value="HisK_dim/P_sf"/>
</dbReference>
<feature type="region of interest" description="Disordered" evidence="7">
    <location>
        <begin position="942"/>
        <end position="970"/>
    </location>
</feature>
<dbReference type="InterPro" id="IPR005467">
    <property type="entry name" value="His_kinase_dom"/>
</dbReference>
<feature type="modified residue" description="4-aspartylphosphate" evidence="6">
    <location>
        <position position="822"/>
    </location>
</feature>
<keyword evidence="3 6" id="KW-0597">Phosphoprotein</keyword>
<evidence type="ECO:0000256" key="8">
    <source>
        <dbReference type="SAM" id="Phobius"/>
    </source>
</evidence>
<dbReference type="SMART" id="SM00387">
    <property type="entry name" value="HATPase_c"/>
    <property type="match status" value="1"/>
</dbReference>
<dbReference type="PANTHER" id="PTHR43047:SF66">
    <property type="entry name" value="HISKA"/>
    <property type="match status" value="1"/>
</dbReference>
<evidence type="ECO:0000256" key="5">
    <source>
        <dbReference type="ARBA" id="ARBA00022777"/>
    </source>
</evidence>
<dbReference type="Pfam" id="PF02518">
    <property type="entry name" value="HATPase_c"/>
    <property type="match status" value="1"/>
</dbReference>
<dbReference type="CDD" id="cd00075">
    <property type="entry name" value="HATPase"/>
    <property type="match status" value="1"/>
</dbReference>
<reference evidence="11" key="1">
    <citation type="submission" date="2023-08" db="EMBL/GenBank/DDBJ databases">
        <authorList>
            <person name="Audoor S."/>
            <person name="Bilcke G."/>
        </authorList>
    </citation>
    <scope>NUCLEOTIDE SEQUENCE</scope>
</reference>
<dbReference type="Gene3D" id="3.40.50.2300">
    <property type="match status" value="1"/>
</dbReference>
<keyword evidence="5" id="KW-0418">Kinase</keyword>
<organism evidence="11 12">
    <name type="scientific">Cylindrotheca closterium</name>
    <dbReference type="NCBI Taxonomy" id="2856"/>
    <lineage>
        <taxon>Eukaryota</taxon>
        <taxon>Sar</taxon>
        <taxon>Stramenopiles</taxon>
        <taxon>Ochrophyta</taxon>
        <taxon>Bacillariophyta</taxon>
        <taxon>Bacillariophyceae</taxon>
        <taxon>Bacillariophycidae</taxon>
        <taxon>Bacillariales</taxon>
        <taxon>Bacillariaceae</taxon>
        <taxon>Cylindrotheca</taxon>
    </lineage>
</organism>
<gene>
    <name evidence="11" type="ORF">CYCCA115_LOCUS11292</name>
</gene>
<dbReference type="CDD" id="cd17546">
    <property type="entry name" value="REC_hyHK_CKI1_RcsC-like"/>
    <property type="match status" value="1"/>
</dbReference>
<feature type="domain" description="Histidine kinase" evidence="9">
    <location>
        <begin position="463"/>
        <end position="743"/>
    </location>
</feature>
<comment type="catalytic activity">
    <reaction evidence="1">
        <text>ATP + protein L-histidine = ADP + protein N-phospho-L-histidine.</text>
        <dbReference type="EC" id="2.7.13.3"/>
    </reaction>
</comment>
<evidence type="ECO:0000256" key="7">
    <source>
        <dbReference type="SAM" id="MobiDB-lite"/>
    </source>
</evidence>
<dbReference type="AlphaFoldDB" id="A0AAD2JGD8"/>
<dbReference type="Gene3D" id="3.30.565.10">
    <property type="entry name" value="Histidine kinase-like ATPase, C-terminal domain"/>
    <property type="match status" value="1"/>
</dbReference>
<dbReference type="Proteomes" id="UP001295423">
    <property type="component" value="Unassembled WGS sequence"/>
</dbReference>
<dbReference type="Pfam" id="PF00072">
    <property type="entry name" value="Response_reg"/>
    <property type="match status" value="1"/>
</dbReference>
<dbReference type="PANTHER" id="PTHR43047">
    <property type="entry name" value="TWO-COMPONENT HISTIDINE PROTEIN KINASE"/>
    <property type="match status" value="1"/>
</dbReference>
<feature type="region of interest" description="Disordered" evidence="7">
    <location>
        <begin position="1"/>
        <end position="30"/>
    </location>
</feature>
<dbReference type="InterPro" id="IPR036890">
    <property type="entry name" value="HATPase_C_sf"/>
</dbReference>
<dbReference type="PRINTS" id="PR00344">
    <property type="entry name" value="BCTRLSENSOR"/>
</dbReference>
<keyword evidence="8" id="KW-1133">Transmembrane helix</keyword>